<accession>A0A8X6IAQ0</accession>
<keyword evidence="3" id="KW-1185">Reference proteome</keyword>
<dbReference type="Proteomes" id="UP000887116">
    <property type="component" value="Unassembled WGS sequence"/>
</dbReference>
<dbReference type="EMBL" id="BMAO01001491">
    <property type="protein sequence ID" value="GFQ73815.1"/>
    <property type="molecule type" value="Genomic_DNA"/>
</dbReference>
<comment type="caution">
    <text evidence="2">The sequence shown here is derived from an EMBL/GenBank/DDBJ whole genome shotgun (WGS) entry which is preliminary data.</text>
</comment>
<evidence type="ECO:0000313" key="3">
    <source>
        <dbReference type="Proteomes" id="UP000887116"/>
    </source>
</evidence>
<dbReference type="AlphaFoldDB" id="A0A8X6IAQ0"/>
<gene>
    <name evidence="2" type="primary">Cacna2d1</name>
    <name evidence="2" type="ORF">TNCT_4391</name>
</gene>
<organism evidence="2 3">
    <name type="scientific">Trichonephila clavata</name>
    <name type="common">Joro spider</name>
    <name type="synonym">Nephila clavata</name>
    <dbReference type="NCBI Taxonomy" id="2740835"/>
    <lineage>
        <taxon>Eukaryota</taxon>
        <taxon>Metazoa</taxon>
        <taxon>Ecdysozoa</taxon>
        <taxon>Arthropoda</taxon>
        <taxon>Chelicerata</taxon>
        <taxon>Arachnida</taxon>
        <taxon>Araneae</taxon>
        <taxon>Araneomorphae</taxon>
        <taxon>Entelegynae</taxon>
        <taxon>Araneoidea</taxon>
        <taxon>Nephilidae</taxon>
        <taxon>Trichonephila</taxon>
    </lineage>
</organism>
<reference evidence="2" key="1">
    <citation type="submission" date="2020-07" db="EMBL/GenBank/DDBJ databases">
        <title>Multicomponent nature underlies the extraordinary mechanical properties of spider dragline silk.</title>
        <authorList>
            <person name="Kono N."/>
            <person name="Nakamura H."/>
            <person name="Mori M."/>
            <person name="Yoshida Y."/>
            <person name="Ohtoshi R."/>
            <person name="Malay A.D."/>
            <person name="Moran D.A.P."/>
            <person name="Tomita M."/>
            <person name="Numata K."/>
            <person name="Arakawa K."/>
        </authorList>
    </citation>
    <scope>NUCLEOTIDE SEQUENCE</scope>
</reference>
<protein>
    <submittedName>
        <fullName evidence="2">Uncharacterized protein</fullName>
    </submittedName>
</protein>
<dbReference type="OrthoDB" id="6433590at2759"/>
<proteinExistence type="predicted"/>
<feature type="coiled-coil region" evidence="1">
    <location>
        <begin position="91"/>
        <end position="118"/>
    </location>
</feature>
<evidence type="ECO:0000313" key="2">
    <source>
        <dbReference type="EMBL" id="GFQ73815.1"/>
    </source>
</evidence>
<evidence type="ECO:0000256" key="1">
    <source>
        <dbReference type="SAM" id="Coils"/>
    </source>
</evidence>
<name>A0A8X6IAQ0_TRICU</name>
<sequence length="171" mass="19902">MATSGKQLRLVATAILCFLLAIFVQINAYGAFPTREVISKWAESFQERLLVDLDKFTGIKNLEKTYDDLRRAKLHKVDGLALVHRMSRDITQSLEKKMEALENLVAHAEKEVKTYKYDNSIKLTDVNFVKLKEFEDDDRRLVYSEKFRKGVNYSYSVCTFLSKFLNNLQTF</sequence>
<keyword evidence="1" id="KW-0175">Coiled coil</keyword>